<dbReference type="GO" id="GO:0005886">
    <property type="term" value="C:plasma membrane"/>
    <property type="evidence" value="ECO:0007669"/>
    <property type="project" value="UniProtKB-SubCell"/>
</dbReference>
<dbReference type="GO" id="GO:0005912">
    <property type="term" value="C:adherens junction"/>
    <property type="evidence" value="ECO:0007669"/>
    <property type="project" value="UniProtKB-SubCell"/>
</dbReference>
<evidence type="ECO:0000256" key="7">
    <source>
        <dbReference type="ARBA" id="ARBA00004514"/>
    </source>
</evidence>
<evidence type="ECO:0000256" key="15">
    <source>
        <dbReference type="ARBA" id="ARBA00022490"/>
    </source>
</evidence>
<evidence type="ECO:0000256" key="6">
    <source>
        <dbReference type="ARBA" id="ARBA00004236"/>
    </source>
</evidence>
<dbReference type="FunFam" id="4.10.680.10:FF:000001">
    <property type="entry name" value="activated CDC42 kinase 1 isoform X1"/>
    <property type="match status" value="1"/>
</dbReference>
<dbReference type="Pfam" id="PF22931">
    <property type="entry name" value="SAM_TNK"/>
    <property type="match status" value="1"/>
</dbReference>
<organism evidence="41 42">
    <name type="scientific">Laodelphax striatellus</name>
    <name type="common">Small brown planthopper</name>
    <name type="synonym">Delphax striatella</name>
    <dbReference type="NCBI Taxonomy" id="195883"/>
    <lineage>
        <taxon>Eukaryota</taxon>
        <taxon>Metazoa</taxon>
        <taxon>Ecdysozoa</taxon>
        <taxon>Arthropoda</taxon>
        <taxon>Hexapoda</taxon>
        <taxon>Insecta</taxon>
        <taxon>Pterygota</taxon>
        <taxon>Neoptera</taxon>
        <taxon>Paraneoptera</taxon>
        <taxon>Hemiptera</taxon>
        <taxon>Auchenorrhyncha</taxon>
        <taxon>Fulgoroidea</taxon>
        <taxon>Delphacidae</taxon>
        <taxon>Criomorphinae</taxon>
        <taxon>Laodelphax</taxon>
    </lineage>
</organism>
<dbReference type="PROSITE" id="PS00109">
    <property type="entry name" value="PROTEIN_KINASE_TYR"/>
    <property type="match status" value="1"/>
</dbReference>
<dbReference type="InterPro" id="IPR049587">
    <property type="entry name" value="TNK-like_SAM"/>
</dbReference>
<keyword evidence="14" id="KW-0488">Methylation</keyword>
<dbReference type="GO" id="GO:0004674">
    <property type="term" value="F:protein serine/threonine kinase activity"/>
    <property type="evidence" value="ECO:0007669"/>
    <property type="project" value="UniProtKB-KW"/>
</dbReference>
<dbReference type="Gene3D" id="4.10.680.10">
    <property type="entry name" value="Cdc42-like binding domain"/>
    <property type="match status" value="1"/>
</dbReference>
<dbReference type="FunFam" id="1.10.510.10:FF:000080">
    <property type="entry name" value="Putative activated CDC42 kinase 1"/>
    <property type="match status" value="1"/>
</dbReference>
<dbReference type="Gene3D" id="1.10.510.10">
    <property type="entry name" value="Transferase(Phosphotransferase) domain 1"/>
    <property type="match status" value="1"/>
</dbReference>
<dbReference type="InterPro" id="IPR036028">
    <property type="entry name" value="SH3-like_dom_sf"/>
</dbReference>
<evidence type="ECO:0000256" key="26">
    <source>
        <dbReference type="ARBA" id="ARBA00022843"/>
    </source>
</evidence>
<dbReference type="InterPro" id="IPR008266">
    <property type="entry name" value="Tyr_kinase_AS"/>
</dbReference>
<dbReference type="OrthoDB" id="635774at2759"/>
<keyword evidence="29" id="KW-0829">Tyrosine-protein kinase</keyword>
<evidence type="ECO:0000256" key="23">
    <source>
        <dbReference type="ARBA" id="ARBA00022777"/>
    </source>
</evidence>
<feature type="compositionally biased region" description="Polar residues" evidence="39">
    <location>
        <begin position="1006"/>
        <end position="1017"/>
    </location>
</feature>
<dbReference type="GO" id="GO:0046872">
    <property type="term" value="F:metal ion binding"/>
    <property type="evidence" value="ECO:0007669"/>
    <property type="project" value="UniProtKB-KW"/>
</dbReference>
<feature type="binding site" evidence="38">
    <location>
        <position position="164"/>
    </location>
    <ligand>
        <name>ATP</name>
        <dbReference type="ChEBI" id="CHEBI:30616"/>
    </ligand>
</feature>
<dbReference type="InterPro" id="IPR000719">
    <property type="entry name" value="Prot_kinase_dom"/>
</dbReference>
<dbReference type="InterPro" id="IPR037085">
    <property type="entry name" value="Cdc42-bd-like_dom_sf"/>
</dbReference>
<dbReference type="InterPro" id="IPR001245">
    <property type="entry name" value="Ser-Thr/Tyr_kinase_cat_dom"/>
</dbReference>
<dbReference type="CDD" id="cd05040">
    <property type="entry name" value="PTKc_Ack_like"/>
    <property type="match status" value="1"/>
</dbReference>
<dbReference type="FunCoup" id="A0A482XTB9">
    <property type="interactions" value="32"/>
</dbReference>
<feature type="compositionally biased region" description="Gly residues" evidence="39">
    <location>
        <begin position="410"/>
        <end position="430"/>
    </location>
</feature>
<dbReference type="FunFam" id="3.30.200.20:FF:000107">
    <property type="entry name" value="Putative activated CDC42 kinase 1"/>
    <property type="match status" value="1"/>
</dbReference>
<keyword evidence="28" id="KW-0472">Membrane</keyword>
<evidence type="ECO:0000256" key="27">
    <source>
        <dbReference type="ARBA" id="ARBA00022949"/>
    </source>
</evidence>
<comment type="catalytic activity">
    <reaction evidence="34">
        <text>L-seryl-[protein] + ATP = O-phospho-L-seryl-[protein] + ADP + H(+)</text>
        <dbReference type="Rhea" id="RHEA:17989"/>
        <dbReference type="Rhea" id="RHEA-COMP:9863"/>
        <dbReference type="Rhea" id="RHEA-COMP:11604"/>
        <dbReference type="ChEBI" id="CHEBI:15378"/>
        <dbReference type="ChEBI" id="CHEBI:29999"/>
        <dbReference type="ChEBI" id="CHEBI:30616"/>
        <dbReference type="ChEBI" id="CHEBI:83421"/>
        <dbReference type="ChEBI" id="CHEBI:456216"/>
        <dbReference type="EC" id="2.7.11.1"/>
    </reaction>
</comment>
<evidence type="ECO:0000256" key="32">
    <source>
        <dbReference type="ARBA" id="ARBA00023329"/>
    </source>
</evidence>
<sequence>MAANELEDLGGSDTGWLVDMLAETQLEQFYARLRDDLQVTRLSHFDYVQADDLERIGMGRPGARRLLDAVKKKKAQQWKKSLITRLNPLNGGKQVNGTGTIGKKSGAQLQSQASSSDVIGLSLTCLIQEKDVSLSVKLGDGLFGVVRRGEWTTPSGRSVSCAVKVLKKDALNQPSVFADFAKEVQSMHQLDHPNLIRLYGVVLTQPLMMVTELAALGSLLDYLRKQFAEMRVSRLWEYALQVATGMAYLEHKRFVHRDLACRNVLLAAVDKVKIGDFGLMRAVPQEDNCYVMTEHSKVPFPWCAPESLKAKQFSHASDVWMFGVTVWEMLQFGQDPWMGLNGTQILRKIDREGERLPRPDTCPPRLYDILLKCWSKNPADRPTFAALREFLLRHPPPVMRATQAFSGEGGAVGTPGGAGGTPGGAGGAPGGAISSRLKVEQGDSIVVIDGRPELYWWLGQSCTTYAIGHFPRCLVDPLRPKAAEDISRPLSNSFIHTGHGDPFGRSWGSPVAIDDVYLNNPMHPPDIMQPLATATATEPLGARGDHQQPAKKTGNYILNRHSSTGRQFDYKKLCNETAAATGDTQRRHSGGGKRQQAEKCRVLRPAPGRPQSGPTARPQRHAVTDLLIDLSPAGDGSVSVRQVSPQPPTASSTAAAVSILDEPIDVPTMGEEVNRTWGSQCSNEGSSSGYATSGSFGTTTACDTQRTYTNCPPDGTASNSHVTSADDDPFDTSRVFHEKRYYSHVTSGDLLDPLPAKALDAKFLAELEKDLGKAEATANTDHGRSNNHGNRTTASYGSVTDEELDKACSQLSLNSPYRKLSNVSRLPPLESKVQNTWLATKDVNSTQQQQNYARVMTSSNSSTMTSSTPPLLPPPPINQSKRYSAAAAYYNNTSDSNSYSTVENDSVWGAKSPHNSSIAGEFDTTARSTRSSSIAGEFDITARSTHNSSIASEFNISTHSSRENDSAWVKSPHQNTRSSIVGEIDITAKSTHNTYSSIPGEPAYGSGNTVNSPHNTYSTVAGDDVSLYASTAKSPHYSSNVYSTVAGDNASV</sequence>
<keyword evidence="21 38" id="KW-0547">Nucleotide-binding</keyword>
<keyword evidence="12" id="KW-0728">SH3 domain</keyword>
<comment type="catalytic activity">
    <reaction evidence="33">
        <text>L-threonyl-[protein] + ATP = O-phospho-L-threonyl-[protein] + ADP + H(+)</text>
        <dbReference type="Rhea" id="RHEA:46608"/>
        <dbReference type="Rhea" id="RHEA-COMP:11060"/>
        <dbReference type="Rhea" id="RHEA-COMP:11605"/>
        <dbReference type="ChEBI" id="CHEBI:15378"/>
        <dbReference type="ChEBI" id="CHEBI:30013"/>
        <dbReference type="ChEBI" id="CHEBI:30616"/>
        <dbReference type="ChEBI" id="CHEBI:61977"/>
        <dbReference type="ChEBI" id="CHEBI:456216"/>
        <dbReference type="EC" id="2.7.11.1"/>
    </reaction>
</comment>
<dbReference type="GO" id="GO:0005905">
    <property type="term" value="C:clathrin-coated pit"/>
    <property type="evidence" value="ECO:0007669"/>
    <property type="project" value="UniProtKB-SubCell"/>
</dbReference>
<keyword evidence="16" id="KW-0723">Serine/threonine-protein kinase</keyword>
<accession>A0A482XTB9</accession>
<dbReference type="PROSITE" id="PS50011">
    <property type="entry name" value="PROTEIN_KINASE_DOM"/>
    <property type="match status" value="1"/>
</dbReference>
<evidence type="ECO:0000256" key="29">
    <source>
        <dbReference type="ARBA" id="ARBA00023137"/>
    </source>
</evidence>
<dbReference type="InterPro" id="IPR055175">
    <property type="entry name" value="ACK/TNK-like_SAM"/>
</dbReference>
<evidence type="ECO:0000256" key="25">
    <source>
        <dbReference type="ARBA" id="ARBA00022842"/>
    </source>
</evidence>
<dbReference type="InterPro" id="IPR011009">
    <property type="entry name" value="Kinase-like_dom_sf"/>
</dbReference>
<feature type="region of interest" description="Disordered" evidence="39">
    <location>
        <begin position="580"/>
        <end position="619"/>
    </location>
</feature>
<evidence type="ECO:0000256" key="13">
    <source>
        <dbReference type="ARBA" id="ARBA00022475"/>
    </source>
</evidence>
<protein>
    <recommendedName>
        <fullName evidence="36">Activated CDC42 kinase 1</fullName>
        <ecNumber evidence="10">2.7.10.2</ecNumber>
        <ecNumber evidence="11">2.7.11.1</ecNumber>
    </recommendedName>
    <alternativeName>
        <fullName evidence="37">Tyrosine kinase non-receptor protein 2</fullName>
    </alternativeName>
</protein>
<evidence type="ECO:0000256" key="12">
    <source>
        <dbReference type="ARBA" id="ARBA00022443"/>
    </source>
</evidence>
<dbReference type="GO" id="GO:0006897">
    <property type="term" value="P:endocytosis"/>
    <property type="evidence" value="ECO:0007669"/>
    <property type="project" value="UniProtKB-KW"/>
</dbReference>
<evidence type="ECO:0000256" key="5">
    <source>
        <dbReference type="ARBA" id="ARBA00004180"/>
    </source>
</evidence>
<evidence type="ECO:0000256" key="8">
    <source>
        <dbReference type="ARBA" id="ARBA00004536"/>
    </source>
</evidence>
<evidence type="ECO:0000256" key="4">
    <source>
        <dbReference type="ARBA" id="ARBA00004177"/>
    </source>
</evidence>
<keyword evidence="30" id="KW-0168">Coated pit</keyword>
<evidence type="ECO:0000256" key="17">
    <source>
        <dbReference type="ARBA" id="ARBA00022553"/>
    </source>
</evidence>
<dbReference type="SMR" id="A0A482XTB9"/>
<evidence type="ECO:0000313" key="42">
    <source>
        <dbReference type="Proteomes" id="UP000291343"/>
    </source>
</evidence>
<dbReference type="Pfam" id="PF07714">
    <property type="entry name" value="PK_Tyr_Ser-Thr"/>
    <property type="match status" value="1"/>
</dbReference>
<feature type="domain" description="Protein kinase" evidence="40">
    <location>
        <begin position="132"/>
        <end position="391"/>
    </location>
</feature>
<dbReference type="InterPro" id="IPR020635">
    <property type="entry name" value="Tyr_kinase_cat_dom"/>
</dbReference>
<dbReference type="InterPro" id="IPR015116">
    <property type="entry name" value="Cdc42-bd-like"/>
</dbReference>
<dbReference type="InterPro" id="IPR050198">
    <property type="entry name" value="Non-receptor_tyrosine_kinases"/>
</dbReference>
<dbReference type="EMBL" id="QKKF02001045">
    <property type="protein sequence ID" value="RZF48730.1"/>
    <property type="molecule type" value="Genomic_DNA"/>
</dbReference>
<evidence type="ECO:0000256" key="36">
    <source>
        <dbReference type="ARBA" id="ARBA00072244"/>
    </source>
</evidence>
<reference evidence="41 42" key="1">
    <citation type="journal article" date="2017" name="Gigascience">
        <title>Genome sequence of the small brown planthopper, Laodelphax striatellus.</title>
        <authorList>
            <person name="Zhu J."/>
            <person name="Jiang F."/>
            <person name="Wang X."/>
            <person name="Yang P."/>
            <person name="Bao Y."/>
            <person name="Zhao W."/>
            <person name="Wang W."/>
            <person name="Lu H."/>
            <person name="Wang Q."/>
            <person name="Cui N."/>
            <person name="Li J."/>
            <person name="Chen X."/>
            <person name="Luo L."/>
            <person name="Yu J."/>
            <person name="Kang L."/>
            <person name="Cui F."/>
        </authorList>
    </citation>
    <scope>NUCLEOTIDE SEQUENCE [LARGE SCALE GENOMIC DNA]</scope>
    <source>
        <strain evidence="41">Lst14</strain>
    </source>
</reference>
<feature type="region of interest" description="Disordered" evidence="39">
    <location>
        <begin position="410"/>
        <end position="432"/>
    </location>
</feature>
<dbReference type="CDD" id="cd09539">
    <property type="entry name" value="SAM_TNK-like"/>
    <property type="match status" value="1"/>
</dbReference>
<evidence type="ECO:0000256" key="3">
    <source>
        <dbReference type="ARBA" id="ARBA00004132"/>
    </source>
</evidence>
<comment type="similarity">
    <text evidence="35">Belongs to the protein kinase superfamily. Tyr protein kinase family.</text>
</comment>
<dbReference type="GO" id="GO:0005829">
    <property type="term" value="C:cytosol"/>
    <property type="evidence" value="ECO:0007669"/>
    <property type="project" value="UniProtKB-SubCell"/>
</dbReference>
<dbReference type="GO" id="GO:0030136">
    <property type="term" value="C:clathrin-coated vesicle"/>
    <property type="evidence" value="ECO:0007669"/>
    <property type="project" value="UniProtKB-SubCell"/>
</dbReference>
<keyword evidence="20" id="KW-0479">Metal-binding</keyword>
<keyword evidence="23" id="KW-0418">Kinase</keyword>
<comment type="cofactor">
    <cofactor evidence="1">
        <name>Mg(2+)</name>
        <dbReference type="ChEBI" id="CHEBI:18420"/>
    </cofactor>
</comment>
<dbReference type="GO" id="GO:0030659">
    <property type="term" value="C:cytoplasmic vesicle membrane"/>
    <property type="evidence" value="ECO:0007669"/>
    <property type="project" value="UniProtKB-SubCell"/>
</dbReference>
<evidence type="ECO:0000256" key="1">
    <source>
        <dbReference type="ARBA" id="ARBA00001946"/>
    </source>
</evidence>
<keyword evidence="42" id="KW-1185">Reference proteome</keyword>
<dbReference type="SMART" id="SM00219">
    <property type="entry name" value="TyrKc"/>
    <property type="match status" value="1"/>
</dbReference>
<evidence type="ECO:0000313" key="41">
    <source>
        <dbReference type="EMBL" id="RZF48730.1"/>
    </source>
</evidence>
<evidence type="ECO:0000256" key="37">
    <source>
        <dbReference type="ARBA" id="ARBA00077194"/>
    </source>
</evidence>
<keyword evidence="32" id="KW-0968">Cytoplasmic vesicle</keyword>
<dbReference type="Gene3D" id="3.30.200.20">
    <property type="entry name" value="Phosphorylase Kinase, domain 1"/>
    <property type="match status" value="1"/>
</dbReference>
<keyword evidence="13" id="KW-1003">Cell membrane</keyword>
<keyword evidence="22" id="KW-0967">Endosome</keyword>
<keyword evidence="24 38" id="KW-0067">ATP-binding</keyword>
<feature type="region of interest" description="Disordered" evidence="39">
    <location>
        <begin position="775"/>
        <end position="794"/>
    </location>
</feature>
<evidence type="ECO:0000256" key="30">
    <source>
        <dbReference type="ARBA" id="ARBA00023176"/>
    </source>
</evidence>
<dbReference type="AlphaFoldDB" id="A0A482XTB9"/>
<evidence type="ECO:0000256" key="22">
    <source>
        <dbReference type="ARBA" id="ARBA00022753"/>
    </source>
</evidence>
<dbReference type="GO" id="GO:0005524">
    <property type="term" value="F:ATP binding"/>
    <property type="evidence" value="ECO:0007669"/>
    <property type="project" value="UniProtKB-UniRule"/>
</dbReference>
<keyword evidence="15" id="KW-0963">Cytoplasm</keyword>
<evidence type="ECO:0000256" key="20">
    <source>
        <dbReference type="ARBA" id="ARBA00022723"/>
    </source>
</evidence>
<dbReference type="SUPFAM" id="SSF50044">
    <property type="entry name" value="SH3-domain"/>
    <property type="match status" value="1"/>
</dbReference>
<evidence type="ECO:0000256" key="16">
    <source>
        <dbReference type="ARBA" id="ARBA00022527"/>
    </source>
</evidence>
<evidence type="ECO:0000256" key="18">
    <source>
        <dbReference type="ARBA" id="ARBA00022583"/>
    </source>
</evidence>
<dbReference type="PROSITE" id="PS00107">
    <property type="entry name" value="PROTEIN_KINASE_ATP"/>
    <property type="match status" value="1"/>
</dbReference>
<evidence type="ECO:0000256" key="11">
    <source>
        <dbReference type="ARBA" id="ARBA00012513"/>
    </source>
</evidence>
<gene>
    <name evidence="41" type="ORF">LSTR_LSTR015470</name>
</gene>
<dbReference type="GO" id="GO:0002009">
    <property type="term" value="P:morphogenesis of an epithelium"/>
    <property type="evidence" value="ECO:0007669"/>
    <property type="project" value="UniProtKB-ARBA"/>
</dbReference>
<dbReference type="STRING" id="195883.A0A482XTB9"/>
<feature type="region of interest" description="Disordered" evidence="39">
    <location>
        <begin position="992"/>
        <end position="1017"/>
    </location>
</feature>
<comment type="caution">
    <text evidence="41">The sequence shown here is derived from an EMBL/GenBank/DDBJ whole genome shotgun (WGS) entry which is preliminary data.</text>
</comment>
<evidence type="ECO:0000256" key="14">
    <source>
        <dbReference type="ARBA" id="ARBA00022481"/>
    </source>
</evidence>
<evidence type="ECO:0000256" key="35">
    <source>
        <dbReference type="ARBA" id="ARBA00060742"/>
    </source>
</evidence>
<evidence type="ECO:0000256" key="24">
    <source>
        <dbReference type="ARBA" id="ARBA00022840"/>
    </source>
</evidence>
<dbReference type="Proteomes" id="UP000291343">
    <property type="component" value="Unassembled WGS sequence"/>
</dbReference>
<evidence type="ECO:0000256" key="2">
    <source>
        <dbReference type="ARBA" id="ARBA00004123"/>
    </source>
</evidence>
<dbReference type="Pfam" id="PF09027">
    <property type="entry name" value="GTPase_binding"/>
    <property type="match status" value="1"/>
</dbReference>
<dbReference type="InParanoid" id="A0A482XTB9"/>
<dbReference type="EC" id="2.7.11.1" evidence="11"/>
<comment type="subcellular location">
    <subcellularLocation>
        <location evidence="8">Cell junction</location>
        <location evidence="8">Adherens junction</location>
    </subcellularLocation>
    <subcellularLocation>
        <location evidence="6">Cell membrane</location>
    </subcellularLocation>
    <subcellularLocation>
        <location evidence="7">Cytoplasm</location>
        <location evidence="7">Cytosol</location>
    </subcellularLocation>
    <subcellularLocation>
        <location evidence="5">Cytoplasmic vesicle membrane</location>
        <topology evidence="5">Peripheral membrane protein</topology>
        <orientation evidence="5">Cytoplasmic side</orientation>
    </subcellularLocation>
    <subcellularLocation>
        <location evidence="3">Cytoplasmic vesicle</location>
        <location evidence="3">Clathrin-coated vesicle</location>
    </subcellularLocation>
    <subcellularLocation>
        <location evidence="4">Endosome</location>
    </subcellularLocation>
    <subcellularLocation>
        <location evidence="9">Membrane</location>
        <location evidence="9">Clathrin-coated pit</location>
    </subcellularLocation>
    <subcellularLocation>
        <location evidence="2">Nucleus</location>
    </subcellularLocation>
</comment>
<keyword evidence="18" id="KW-0254">Endocytosis</keyword>
<dbReference type="GO" id="GO:0005768">
    <property type="term" value="C:endosome"/>
    <property type="evidence" value="ECO:0007669"/>
    <property type="project" value="UniProtKB-SubCell"/>
</dbReference>
<evidence type="ECO:0000256" key="33">
    <source>
        <dbReference type="ARBA" id="ARBA00047899"/>
    </source>
</evidence>
<evidence type="ECO:0000256" key="9">
    <source>
        <dbReference type="ARBA" id="ARBA00004600"/>
    </source>
</evidence>
<evidence type="ECO:0000256" key="21">
    <source>
        <dbReference type="ARBA" id="ARBA00022741"/>
    </source>
</evidence>
<dbReference type="InterPro" id="IPR017441">
    <property type="entry name" value="Protein_kinase_ATP_BS"/>
</dbReference>
<dbReference type="GO" id="GO:0005634">
    <property type="term" value="C:nucleus"/>
    <property type="evidence" value="ECO:0007669"/>
    <property type="project" value="UniProtKB-SubCell"/>
</dbReference>
<evidence type="ECO:0000256" key="39">
    <source>
        <dbReference type="SAM" id="MobiDB-lite"/>
    </source>
</evidence>
<keyword evidence="31" id="KW-0539">Nucleus</keyword>
<evidence type="ECO:0000259" key="40">
    <source>
        <dbReference type="PROSITE" id="PS50011"/>
    </source>
</evidence>
<keyword evidence="26" id="KW-0832">Ubl conjugation</keyword>
<evidence type="ECO:0000256" key="19">
    <source>
        <dbReference type="ARBA" id="ARBA00022679"/>
    </source>
</evidence>
<evidence type="ECO:0000256" key="34">
    <source>
        <dbReference type="ARBA" id="ARBA00048679"/>
    </source>
</evidence>
<evidence type="ECO:0000256" key="31">
    <source>
        <dbReference type="ARBA" id="ARBA00023242"/>
    </source>
</evidence>
<dbReference type="PANTHER" id="PTHR24418">
    <property type="entry name" value="TYROSINE-PROTEIN KINASE"/>
    <property type="match status" value="1"/>
</dbReference>
<proteinExistence type="inferred from homology"/>
<name>A0A482XTB9_LAOST</name>
<evidence type="ECO:0000256" key="10">
    <source>
        <dbReference type="ARBA" id="ARBA00011903"/>
    </source>
</evidence>
<keyword evidence="19" id="KW-0808">Transferase</keyword>
<keyword evidence="25" id="KW-0460">Magnesium</keyword>
<keyword evidence="27" id="KW-0965">Cell junction</keyword>
<evidence type="ECO:0000256" key="38">
    <source>
        <dbReference type="PROSITE-ProRule" id="PRU10141"/>
    </source>
</evidence>
<dbReference type="PRINTS" id="PR00109">
    <property type="entry name" value="TYRKINASE"/>
</dbReference>
<keyword evidence="17" id="KW-0597">Phosphoprotein</keyword>
<dbReference type="GO" id="GO:0004715">
    <property type="term" value="F:non-membrane spanning protein tyrosine kinase activity"/>
    <property type="evidence" value="ECO:0007669"/>
    <property type="project" value="UniProtKB-EC"/>
</dbReference>
<evidence type="ECO:0000256" key="28">
    <source>
        <dbReference type="ARBA" id="ARBA00023136"/>
    </source>
</evidence>
<dbReference type="SUPFAM" id="SSF56112">
    <property type="entry name" value="Protein kinase-like (PK-like)"/>
    <property type="match status" value="1"/>
</dbReference>
<dbReference type="EC" id="2.7.10.2" evidence="10"/>